<comment type="domain">
    <text evidence="6">Contains large globular domains required for ATP hydrolysis at each terminus and a third globular domain forming a flexible hinge near the middle of the molecule. These domains are separated by coiled-coil structures.</text>
</comment>
<dbReference type="GO" id="GO:0003677">
    <property type="term" value="F:DNA binding"/>
    <property type="evidence" value="ECO:0007669"/>
    <property type="project" value="UniProtKB-UniRule"/>
</dbReference>
<comment type="function">
    <text evidence="6">Required for chromosome condensation and partitioning.</text>
</comment>
<dbReference type="InterPro" id="IPR011890">
    <property type="entry name" value="SMC_prok"/>
</dbReference>
<proteinExistence type="inferred from homology"/>
<keyword evidence="2 6" id="KW-0547">Nucleotide-binding</keyword>
<evidence type="ECO:0000256" key="4">
    <source>
        <dbReference type="ARBA" id="ARBA00023054"/>
    </source>
</evidence>
<comment type="subcellular location">
    <subcellularLocation>
        <location evidence="6">Cytoplasm</location>
    </subcellularLocation>
</comment>
<evidence type="ECO:0000313" key="8">
    <source>
        <dbReference type="EMBL" id="RCX32205.1"/>
    </source>
</evidence>
<name>A0A369CGK6_9GAMM</name>
<keyword evidence="3 6" id="KW-0067">ATP-binding</keyword>
<evidence type="ECO:0000256" key="3">
    <source>
        <dbReference type="ARBA" id="ARBA00022840"/>
    </source>
</evidence>
<dbReference type="Gene3D" id="1.20.1060.20">
    <property type="match status" value="1"/>
</dbReference>
<feature type="binding site" evidence="6">
    <location>
        <begin position="53"/>
        <end position="60"/>
    </location>
    <ligand>
        <name>ATP</name>
        <dbReference type="ChEBI" id="CHEBI:30616"/>
    </ligand>
</feature>
<dbReference type="InterPro" id="IPR010935">
    <property type="entry name" value="SMC_hinge"/>
</dbReference>
<dbReference type="InterPro" id="IPR024704">
    <property type="entry name" value="SMC"/>
</dbReference>
<evidence type="ECO:0000256" key="5">
    <source>
        <dbReference type="ARBA" id="ARBA00023125"/>
    </source>
</evidence>
<dbReference type="GO" id="GO:0007059">
    <property type="term" value="P:chromosome segregation"/>
    <property type="evidence" value="ECO:0007669"/>
    <property type="project" value="UniProtKB-UniRule"/>
</dbReference>
<dbReference type="SUPFAM" id="SSF57997">
    <property type="entry name" value="Tropomyosin"/>
    <property type="match status" value="2"/>
</dbReference>
<feature type="coiled-coil region" evidence="6">
    <location>
        <begin position="191"/>
        <end position="259"/>
    </location>
</feature>
<dbReference type="Gene3D" id="3.40.50.300">
    <property type="entry name" value="P-loop containing nucleotide triphosphate hydrolases"/>
    <property type="match status" value="2"/>
</dbReference>
<dbReference type="GO" id="GO:0005524">
    <property type="term" value="F:ATP binding"/>
    <property type="evidence" value="ECO:0007669"/>
    <property type="project" value="UniProtKB-UniRule"/>
</dbReference>
<dbReference type="Gene3D" id="1.10.287.1490">
    <property type="match status" value="1"/>
</dbReference>
<keyword evidence="9" id="KW-1185">Reference proteome</keyword>
<dbReference type="GO" id="GO:0006260">
    <property type="term" value="P:DNA replication"/>
    <property type="evidence" value="ECO:0007669"/>
    <property type="project" value="UniProtKB-UniRule"/>
</dbReference>
<organism evidence="8 9">
    <name type="scientific">Thioalbus denitrificans</name>
    <dbReference type="NCBI Taxonomy" id="547122"/>
    <lineage>
        <taxon>Bacteria</taxon>
        <taxon>Pseudomonadati</taxon>
        <taxon>Pseudomonadota</taxon>
        <taxon>Gammaproteobacteria</taxon>
        <taxon>Chromatiales</taxon>
        <taxon>Ectothiorhodospiraceae</taxon>
        <taxon>Thioalbus</taxon>
    </lineage>
</organism>
<comment type="similarity">
    <text evidence="6">Belongs to the SMC family.</text>
</comment>
<dbReference type="GO" id="GO:0016887">
    <property type="term" value="F:ATP hydrolysis activity"/>
    <property type="evidence" value="ECO:0007669"/>
    <property type="project" value="InterPro"/>
</dbReference>
<reference evidence="8 9" key="1">
    <citation type="submission" date="2018-07" db="EMBL/GenBank/DDBJ databases">
        <title>Genomic Encyclopedia of Type Strains, Phase IV (KMG-IV): sequencing the most valuable type-strain genomes for metagenomic binning, comparative biology and taxonomic classification.</title>
        <authorList>
            <person name="Goeker M."/>
        </authorList>
    </citation>
    <scope>NUCLEOTIDE SEQUENCE [LARGE SCALE GENOMIC DNA]</scope>
    <source>
        <strain evidence="8 9">DSM 26407</strain>
    </source>
</reference>
<keyword evidence="4 6" id="KW-0175">Coiled coil</keyword>
<comment type="caution">
    <text evidence="8">The sequence shown here is derived from an EMBL/GenBank/DDBJ whole genome shotgun (WGS) entry which is preliminary data.</text>
</comment>
<gene>
    <name evidence="6" type="primary">smc</name>
    <name evidence="8" type="ORF">DFQ59_102565</name>
</gene>
<evidence type="ECO:0000256" key="2">
    <source>
        <dbReference type="ARBA" id="ARBA00022741"/>
    </source>
</evidence>
<dbReference type="GO" id="GO:0005737">
    <property type="term" value="C:cytoplasm"/>
    <property type="evidence" value="ECO:0007669"/>
    <property type="project" value="UniProtKB-SubCell"/>
</dbReference>
<evidence type="ECO:0000256" key="1">
    <source>
        <dbReference type="ARBA" id="ARBA00022490"/>
    </source>
</evidence>
<protein>
    <recommendedName>
        <fullName evidence="6">Chromosome partition protein Smc</fullName>
    </recommendedName>
</protein>
<feature type="domain" description="SMC hinge" evidence="7">
    <location>
        <begin position="542"/>
        <end position="645"/>
    </location>
</feature>
<dbReference type="GO" id="GO:0007062">
    <property type="term" value="P:sister chromatid cohesion"/>
    <property type="evidence" value="ECO:0007669"/>
    <property type="project" value="InterPro"/>
</dbReference>
<dbReference type="Proteomes" id="UP000252707">
    <property type="component" value="Unassembled WGS sequence"/>
</dbReference>
<keyword evidence="5 6" id="KW-0238">DNA-binding</keyword>
<dbReference type="NCBIfam" id="TIGR02168">
    <property type="entry name" value="SMC_prok_B"/>
    <property type="match status" value="1"/>
</dbReference>
<feature type="coiled-coil region" evidence="6">
    <location>
        <begin position="321"/>
        <end position="348"/>
    </location>
</feature>
<dbReference type="PIRSF" id="PIRSF005719">
    <property type="entry name" value="SMC"/>
    <property type="match status" value="1"/>
</dbReference>
<sequence>MPGPGRAPSFARGRVLVSFASMRLKKIKLAGFKSFVDPTTVHIPSNLVGVVGPNGCGKSNVIDAVRWVMGESSAKNLRGDSMTDVIFNGSTSRKPVGQASIELVFDNTENKLGGQYAQFNEISIKRLVSRDGQSNYYLNGARCRRRDITDIFLGTGLGPRSYSIIEQGMISRLVEAKPVELRVFFEEAAGISKYKERRRETENRMSHTRDNLDRLNDLREELDKQLHHLQRQARAAERYKELKQEERLLRAQLQALRWRSLDQAVGESEQAIRAADTRLEGEIARLRSVDSEMEKLRAAHTEAGDTLSEVQGRFYGLGADIARVEQAIQHNRERRAELDNDLKQAERVWQDLQHHLETDQRRIGEFETRLAGLDPALEEAREAEEISALRLGEAEESMQTWQAEWDAFTESSSTPSQRAQVERTRIQHLEQQIHTHQHRLGRLDQERAALSPGDLELEIARLEAEQEKLDEEMERLQARLAEVNGSITARREQNRHITTELDTARSRQQQLRGRHASLEALQQAALGKGSGAAAEWLRRQGLEGRQRLAEGLRVSEGWEPAVETVLGHNLQAVCVDGLASVADALESLGKGRLTFFDTATAAAGSGAARAGAVPLASLVRAPWPLESLLDGVHAVEDLAAALALHGELGPRESVITRDGLWLGRGWLRVSREQDEQAGVLAREQELERLEAELDRVSELTAELAESLEQGRETLRGLEEQRDTLQHDATQLGRRHADLRAQLSGRQARLEQFRSRLERIESEIVEGREHIAQSEREVNEARGALETALEAMAEHEARREAQVARRDALRAQLQEARQRAAGDRDKVHQLALETRSLHTQVDSTRRGLERMEAQLEGLAERREALLRQLTECESPITDLNRELEQLLDRRLQVEKELSAARAGLEGIEHQLRELESSRGGTDQRVAEVRAELEQARMRWQELKVRRQTLEEQVIQGGFEVQPLLEELPETAAEAEWEQSLEQVNNRIQRLGPINLAAIDEYKVQSERKTYLDSQHADLTEALETLENAIRRIDRETRTRFRETFDKVNDGLKQMFPRLFGGGHAYLELTGEDVLDAGVSIMARPPGKRNSTIHLLSGGEKALTAVALVFSIFELNPAPFCMLDEVDAPLDDANVGRFCTMVKEMSERVQFVFITHNKTTMEMAQHLSGVTMQEPGVSRLVSVDVQEAVALAAS</sequence>
<dbReference type="EMBL" id="QPJY01000002">
    <property type="protein sequence ID" value="RCX32205.1"/>
    <property type="molecule type" value="Genomic_DNA"/>
</dbReference>
<dbReference type="Pfam" id="PF02463">
    <property type="entry name" value="SMC_N"/>
    <property type="match status" value="1"/>
</dbReference>
<dbReference type="InterPro" id="IPR027417">
    <property type="entry name" value="P-loop_NTPase"/>
</dbReference>
<dbReference type="CDD" id="cd03278">
    <property type="entry name" value="ABC_SMC_barmotin"/>
    <property type="match status" value="2"/>
</dbReference>
<dbReference type="PANTHER" id="PTHR43977">
    <property type="entry name" value="STRUCTURAL MAINTENANCE OF CHROMOSOMES PROTEIN 3"/>
    <property type="match status" value="1"/>
</dbReference>
<dbReference type="HAMAP" id="MF_01894">
    <property type="entry name" value="Smc_prok"/>
    <property type="match status" value="1"/>
</dbReference>
<feature type="coiled-coil region" evidence="6">
    <location>
        <begin position="679"/>
        <end position="951"/>
    </location>
</feature>
<dbReference type="Pfam" id="PF06470">
    <property type="entry name" value="SMC_hinge"/>
    <property type="match status" value="1"/>
</dbReference>
<evidence type="ECO:0000259" key="7">
    <source>
        <dbReference type="SMART" id="SM00968"/>
    </source>
</evidence>
<dbReference type="InterPro" id="IPR036277">
    <property type="entry name" value="SMC_hinge_sf"/>
</dbReference>
<keyword evidence="1 6" id="KW-0963">Cytoplasm</keyword>
<evidence type="ECO:0000256" key="6">
    <source>
        <dbReference type="HAMAP-Rule" id="MF_01894"/>
    </source>
</evidence>
<dbReference type="SMART" id="SM00968">
    <property type="entry name" value="SMC_hinge"/>
    <property type="match status" value="1"/>
</dbReference>
<dbReference type="InterPro" id="IPR003395">
    <property type="entry name" value="RecF/RecN/SMC_N"/>
</dbReference>
<accession>A0A369CGK6</accession>
<dbReference type="GO" id="GO:0005694">
    <property type="term" value="C:chromosome"/>
    <property type="evidence" value="ECO:0007669"/>
    <property type="project" value="InterPro"/>
</dbReference>
<comment type="subunit">
    <text evidence="6">Homodimer.</text>
</comment>
<dbReference type="AlphaFoldDB" id="A0A369CGK6"/>
<dbReference type="SUPFAM" id="SSF52540">
    <property type="entry name" value="P-loop containing nucleoside triphosphate hydrolases"/>
    <property type="match status" value="2"/>
</dbReference>
<evidence type="ECO:0000313" key="9">
    <source>
        <dbReference type="Proteomes" id="UP000252707"/>
    </source>
</evidence>
<dbReference type="Gene3D" id="1.20.1170.10">
    <property type="match status" value="1"/>
</dbReference>
<dbReference type="GO" id="GO:0030261">
    <property type="term" value="P:chromosome condensation"/>
    <property type="evidence" value="ECO:0007669"/>
    <property type="project" value="InterPro"/>
</dbReference>
<dbReference type="SUPFAM" id="SSF75553">
    <property type="entry name" value="Smc hinge domain"/>
    <property type="match status" value="1"/>
</dbReference>
<feature type="coiled-coil region" evidence="6">
    <location>
        <begin position="426"/>
        <end position="486"/>
    </location>
</feature>